<protein>
    <submittedName>
        <fullName evidence="1">Uncharacterized protein</fullName>
    </submittedName>
</protein>
<dbReference type="Proteomes" id="UP000708208">
    <property type="component" value="Unassembled WGS sequence"/>
</dbReference>
<dbReference type="EMBL" id="CAJVCH010440357">
    <property type="protein sequence ID" value="CAG7819124.1"/>
    <property type="molecule type" value="Genomic_DNA"/>
</dbReference>
<reference evidence="1" key="1">
    <citation type="submission" date="2021-06" db="EMBL/GenBank/DDBJ databases">
        <authorList>
            <person name="Hodson N. C."/>
            <person name="Mongue J. A."/>
            <person name="Jaron S. K."/>
        </authorList>
    </citation>
    <scope>NUCLEOTIDE SEQUENCE</scope>
</reference>
<keyword evidence="2" id="KW-1185">Reference proteome</keyword>
<comment type="caution">
    <text evidence="1">The sequence shown here is derived from an EMBL/GenBank/DDBJ whole genome shotgun (WGS) entry which is preliminary data.</text>
</comment>
<name>A0A8J2LAS9_9HEXA</name>
<dbReference type="AlphaFoldDB" id="A0A8J2LAS9"/>
<accession>A0A8J2LAS9</accession>
<evidence type="ECO:0000313" key="1">
    <source>
        <dbReference type="EMBL" id="CAG7819124.1"/>
    </source>
</evidence>
<sequence>MTLVNVYSSQAEKKTLYIRECTAHHKKLYFKRKSLILDNLTRAHNHRENTEHFDFILPFREMPSRKCCEEIITIVFNFICTSPT</sequence>
<gene>
    <name evidence="1" type="ORF">AFUS01_LOCUS29594</name>
</gene>
<evidence type="ECO:0000313" key="2">
    <source>
        <dbReference type="Proteomes" id="UP000708208"/>
    </source>
</evidence>
<organism evidence="1 2">
    <name type="scientific">Allacma fusca</name>
    <dbReference type="NCBI Taxonomy" id="39272"/>
    <lineage>
        <taxon>Eukaryota</taxon>
        <taxon>Metazoa</taxon>
        <taxon>Ecdysozoa</taxon>
        <taxon>Arthropoda</taxon>
        <taxon>Hexapoda</taxon>
        <taxon>Collembola</taxon>
        <taxon>Symphypleona</taxon>
        <taxon>Sminthuridae</taxon>
        <taxon>Allacma</taxon>
    </lineage>
</organism>
<proteinExistence type="predicted"/>